<dbReference type="EMBL" id="FOWR01000001">
    <property type="protein sequence ID" value="SFO73464.1"/>
    <property type="molecule type" value="Genomic_DNA"/>
</dbReference>
<dbReference type="GeneID" id="35873742"/>
<sequence>MENAQLSSHTRIVKKADSLEGWCEEVFDRLRQRNEAQNIALFIWHEEGLKLVASQTQREFCFFQQFRPAEEYSGYRIDWEKLAESVKENDGSYISELPINAAWRQSSMQWEHAVIPLYENEEILGYMLLEVELFNEEKKFSESSLLWLKDRAERQLKCRILSHNLNQFHLSSKKNELDLALNNHTLASQLSHLKSLHEISLRFTKATSISSLCRIAVELGKSRLQIDRMAIFLCDMETCMMWGTWGTDKYGNTIDRSDVNQNLPNNPFMEEALARKNELIVKENVPLYFGQEQVGIGWNIMMAMWNNDECIGWIAADNLIYKSPLDEPKKEAIKLLAASVCQKIIKLRETEEADERFYQLQEHCRRQTQDLEYLQSRVDVVNAQNQWLGIHDASTGLLGARYFDLSFASFVACARDRRRNIASFSICMDFYKAFQKAYGEEATIRVFQTIAREVKSIIKPVGLNMLFTTQPGKLSLLVHCNDEVLLKEVADKIVKTAYTLNIENKASPFYQRVTLSVGLSTNCVSLFSLQSKVLKKAEKACLMAEKLGKNRYCVD</sequence>
<dbReference type="SMART" id="SM00267">
    <property type="entry name" value="GGDEF"/>
    <property type="match status" value="1"/>
</dbReference>
<dbReference type="RefSeq" id="WP_017015526.1">
    <property type="nucleotide sequence ID" value="NZ_FOWR01000001.1"/>
</dbReference>
<dbReference type="Gene3D" id="3.30.70.270">
    <property type="match status" value="1"/>
</dbReference>
<dbReference type="InterPro" id="IPR000160">
    <property type="entry name" value="GGDEF_dom"/>
</dbReference>
<dbReference type="InterPro" id="IPR029787">
    <property type="entry name" value="Nucleotide_cyclase"/>
</dbReference>
<dbReference type="SUPFAM" id="SSF55073">
    <property type="entry name" value="Nucleotide cyclase"/>
    <property type="match status" value="1"/>
</dbReference>
<protein>
    <submittedName>
        <fullName evidence="2">GGDEF domain-containing protein, diguanylate cyclase (C-di-GMP synthetase) or its enzymatically inactive variants</fullName>
    </submittedName>
</protein>
<organism evidence="2 3">
    <name type="scientific">Enterovibrio norvegicus DSM 15893</name>
    <dbReference type="NCBI Taxonomy" id="1121869"/>
    <lineage>
        <taxon>Bacteria</taxon>
        <taxon>Pseudomonadati</taxon>
        <taxon>Pseudomonadota</taxon>
        <taxon>Gammaproteobacteria</taxon>
        <taxon>Vibrionales</taxon>
        <taxon>Vibrionaceae</taxon>
        <taxon>Enterovibrio</taxon>
    </lineage>
</organism>
<dbReference type="Proteomes" id="UP000182692">
    <property type="component" value="Unassembled WGS sequence"/>
</dbReference>
<gene>
    <name evidence="2" type="ORF">SAMN03084138_00271</name>
</gene>
<dbReference type="InterPro" id="IPR043128">
    <property type="entry name" value="Rev_trsase/Diguanyl_cyclase"/>
</dbReference>
<dbReference type="Gene3D" id="3.30.450.40">
    <property type="match status" value="1"/>
</dbReference>
<feature type="domain" description="GGDEF" evidence="1">
    <location>
        <begin position="419"/>
        <end position="555"/>
    </location>
</feature>
<dbReference type="PROSITE" id="PS50887">
    <property type="entry name" value="GGDEF"/>
    <property type="match status" value="1"/>
</dbReference>
<dbReference type="OrthoDB" id="9803824at2"/>
<evidence type="ECO:0000313" key="2">
    <source>
        <dbReference type="EMBL" id="SFO73464.1"/>
    </source>
</evidence>
<proteinExistence type="predicted"/>
<accession>A0A1I5JKX5</accession>
<dbReference type="InterPro" id="IPR029016">
    <property type="entry name" value="GAF-like_dom_sf"/>
</dbReference>
<evidence type="ECO:0000259" key="1">
    <source>
        <dbReference type="PROSITE" id="PS50887"/>
    </source>
</evidence>
<dbReference type="AlphaFoldDB" id="A0A1I5JKX5"/>
<dbReference type="STRING" id="1121869.SAMN03084138_00271"/>
<dbReference type="SUPFAM" id="SSF55781">
    <property type="entry name" value="GAF domain-like"/>
    <property type="match status" value="1"/>
</dbReference>
<reference evidence="2 3" key="1">
    <citation type="submission" date="2016-10" db="EMBL/GenBank/DDBJ databases">
        <authorList>
            <person name="de Groot N.N."/>
        </authorList>
    </citation>
    <scope>NUCLEOTIDE SEQUENCE [LARGE SCALE GENOMIC DNA]</scope>
    <source>
        <strain evidence="2 3">DSM 15893</strain>
    </source>
</reference>
<evidence type="ECO:0000313" key="3">
    <source>
        <dbReference type="Proteomes" id="UP000182692"/>
    </source>
</evidence>
<dbReference type="Pfam" id="PF00990">
    <property type="entry name" value="GGDEF"/>
    <property type="match status" value="1"/>
</dbReference>
<name>A0A1I5JKX5_9GAMM</name>